<organism evidence="1">
    <name type="scientific">Heterosigma akashiwo</name>
    <name type="common">Chromophytic alga</name>
    <name type="synonym">Heterosigma carterae</name>
    <dbReference type="NCBI Taxonomy" id="2829"/>
    <lineage>
        <taxon>Eukaryota</taxon>
        <taxon>Sar</taxon>
        <taxon>Stramenopiles</taxon>
        <taxon>Ochrophyta</taxon>
        <taxon>Raphidophyceae</taxon>
        <taxon>Chattonellales</taxon>
        <taxon>Chattonellaceae</taxon>
        <taxon>Heterosigma</taxon>
    </lineage>
</organism>
<dbReference type="EMBL" id="HBIU01005575">
    <property type="protein sequence ID" value="CAE0623491.1"/>
    <property type="molecule type" value="Transcribed_RNA"/>
</dbReference>
<proteinExistence type="predicted"/>
<accession>A0A7S3XLT8</accession>
<dbReference type="AlphaFoldDB" id="A0A7S3XLT8"/>
<protein>
    <submittedName>
        <fullName evidence="1">Uncharacterized protein</fullName>
    </submittedName>
</protein>
<name>A0A7S3XLT8_HETAK</name>
<sequence>MLLPVKNLVSAAHISHAQSSTAIIPINPEIDSVLISAPCGICDIHWLVVHLPKQPCGRDFVVVISASVNQATRRDRPEELASEEVRGWSISGV</sequence>
<gene>
    <name evidence="1" type="ORF">HAKA00212_LOCUS2157</name>
</gene>
<reference evidence="1" key="1">
    <citation type="submission" date="2021-01" db="EMBL/GenBank/DDBJ databases">
        <authorList>
            <person name="Corre E."/>
            <person name="Pelletier E."/>
            <person name="Niang G."/>
            <person name="Scheremetjew M."/>
            <person name="Finn R."/>
            <person name="Kale V."/>
            <person name="Holt S."/>
            <person name="Cochrane G."/>
            <person name="Meng A."/>
            <person name="Brown T."/>
            <person name="Cohen L."/>
        </authorList>
    </citation>
    <scope>NUCLEOTIDE SEQUENCE</scope>
    <source>
        <strain evidence="1">CCMP3107</strain>
    </source>
</reference>
<evidence type="ECO:0000313" key="1">
    <source>
        <dbReference type="EMBL" id="CAE0623491.1"/>
    </source>
</evidence>